<dbReference type="GO" id="GO:0003677">
    <property type="term" value="F:DNA binding"/>
    <property type="evidence" value="ECO:0007669"/>
    <property type="project" value="UniProtKB-UniRule"/>
</dbReference>
<dbReference type="Gene3D" id="1.10.30.10">
    <property type="entry name" value="High mobility group box domain"/>
    <property type="match status" value="2"/>
</dbReference>
<feature type="DNA-binding region" description="HMG box" evidence="4">
    <location>
        <begin position="114"/>
        <end position="182"/>
    </location>
</feature>
<reference evidence="7" key="1">
    <citation type="submission" date="2023-01" db="EMBL/GenBank/DDBJ databases">
        <title>Genome assembly of the deep-sea coral Lophelia pertusa.</title>
        <authorList>
            <person name="Herrera S."/>
            <person name="Cordes E."/>
        </authorList>
    </citation>
    <scope>NUCLEOTIDE SEQUENCE</scope>
    <source>
        <strain evidence="7">USNM1676648</strain>
        <tissue evidence="7">Polyp</tissue>
    </source>
</reference>
<protein>
    <submittedName>
        <fullName evidence="7">High mobility group protein</fullName>
        <ecNumber evidence="7">3.5.1.5</ecNumber>
    </submittedName>
</protein>
<dbReference type="InterPro" id="IPR036910">
    <property type="entry name" value="HMG_box_dom_sf"/>
</dbReference>
<dbReference type="InterPro" id="IPR051762">
    <property type="entry name" value="UBF1"/>
</dbReference>
<feature type="domain" description="HMG box" evidence="6">
    <location>
        <begin position="114"/>
        <end position="182"/>
    </location>
</feature>
<accession>A0A9W9Y7L8</accession>
<dbReference type="PANTHER" id="PTHR46318">
    <property type="entry name" value="UPSTREAM BINDING TRANSCRIPTION FACTOR"/>
    <property type="match status" value="1"/>
</dbReference>
<evidence type="ECO:0000313" key="7">
    <source>
        <dbReference type="EMBL" id="KAJ7319213.1"/>
    </source>
</evidence>
<gene>
    <name evidence="7" type="primary">HMO1</name>
    <name evidence="7" type="ORF">OS493_036376</name>
</gene>
<keyword evidence="8" id="KW-1185">Reference proteome</keyword>
<dbReference type="PANTHER" id="PTHR46318:SF3">
    <property type="entry name" value="UPSTREAM BINDING TRANSCRIPTION FACTOR"/>
    <property type="match status" value="1"/>
</dbReference>
<evidence type="ECO:0000313" key="8">
    <source>
        <dbReference type="Proteomes" id="UP001163046"/>
    </source>
</evidence>
<dbReference type="SMART" id="SM00398">
    <property type="entry name" value="HMG"/>
    <property type="match status" value="2"/>
</dbReference>
<evidence type="ECO:0000256" key="4">
    <source>
        <dbReference type="PROSITE-ProRule" id="PRU00267"/>
    </source>
</evidence>
<name>A0A9W9Y7L8_9CNID</name>
<keyword evidence="2 4" id="KW-0238">DNA-binding</keyword>
<organism evidence="7 8">
    <name type="scientific">Desmophyllum pertusum</name>
    <dbReference type="NCBI Taxonomy" id="174260"/>
    <lineage>
        <taxon>Eukaryota</taxon>
        <taxon>Metazoa</taxon>
        <taxon>Cnidaria</taxon>
        <taxon>Anthozoa</taxon>
        <taxon>Hexacorallia</taxon>
        <taxon>Scleractinia</taxon>
        <taxon>Caryophylliina</taxon>
        <taxon>Caryophylliidae</taxon>
        <taxon>Desmophyllum</taxon>
    </lineage>
</organism>
<dbReference type="OrthoDB" id="1919336at2759"/>
<dbReference type="Proteomes" id="UP001163046">
    <property type="component" value="Unassembled WGS sequence"/>
</dbReference>
<sequence>MAAVNGENVDDSIKEKSKVWTHDQELTLLQNVEKHLESAGGSKYIYIKDIKWSEIVFEDFNEDDVHKRWNALTSKVRKMRTAKEILEDAKQKVADKSNKESRKRKRDDKDTGLPKMPLTSYIIFCNEKRQQLAKKYSNLNNNELMTKLAKKWRKLSEEKKKKYHDIYLENRKKFDQDITQYFIEHYPDEKKPKTALDLWSASKKKEMKKDHPEMSEKKMKKKINKYWDKMEDDEREEWEKKSKTEVARYIKRMKKMDKV</sequence>
<feature type="compositionally biased region" description="Basic and acidic residues" evidence="5">
    <location>
        <begin position="203"/>
        <end position="217"/>
    </location>
</feature>
<dbReference type="SUPFAM" id="SSF47095">
    <property type="entry name" value="HMG-box"/>
    <property type="match status" value="2"/>
</dbReference>
<comment type="caution">
    <text evidence="7">The sequence shown here is derived from an EMBL/GenBank/DDBJ whole genome shotgun (WGS) entry which is preliminary data.</text>
</comment>
<evidence type="ECO:0000256" key="1">
    <source>
        <dbReference type="ARBA" id="ARBA00004123"/>
    </source>
</evidence>
<keyword evidence="7" id="KW-0378">Hydrolase</keyword>
<dbReference type="PROSITE" id="PS50118">
    <property type="entry name" value="HMG_BOX_2"/>
    <property type="match status" value="2"/>
</dbReference>
<feature type="domain" description="HMG box" evidence="6">
    <location>
        <begin position="189"/>
        <end position="257"/>
    </location>
</feature>
<keyword evidence="3 4" id="KW-0539">Nucleus</keyword>
<feature type="region of interest" description="Disordered" evidence="5">
    <location>
        <begin position="88"/>
        <end position="113"/>
    </location>
</feature>
<dbReference type="GO" id="GO:0009039">
    <property type="term" value="F:urease activity"/>
    <property type="evidence" value="ECO:0007669"/>
    <property type="project" value="UniProtKB-EC"/>
</dbReference>
<evidence type="ECO:0000256" key="3">
    <source>
        <dbReference type="ARBA" id="ARBA00023242"/>
    </source>
</evidence>
<dbReference type="EMBL" id="MU827837">
    <property type="protein sequence ID" value="KAJ7319213.1"/>
    <property type="molecule type" value="Genomic_DNA"/>
</dbReference>
<dbReference type="CDD" id="cd00084">
    <property type="entry name" value="HMG-box_SF"/>
    <property type="match status" value="1"/>
</dbReference>
<dbReference type="InterPro" id="IPR009071">
    <property type="entry name" value="HMG_box_dom"/>
</dbReference>
<comment type="subcellular location">
    <subcellularLocation>
        <location evidence="1">Nucleus</location>
    </subcellularLocation>
</comment>
<feature type="DNA-binding region" description="HMG box" evidence="4">
    <location>
        <begin position="189"/>
        <end position="257"/>
    </location>
</feature>
<evidence type="ECO:0000256" key="5">
    <source>
        <dbReference type="SAM" id="MobiDB-lite"/>
    </source>
</evidence>
<feature type="compositionally biased region" description="Basic and acidic residues" evidence="5">
    <location>
        <begin position="88"/>
        <end position="100"/>
    </location>
</feature>
<feature type="region of interest" description="Disordered" evidence="5">
    <location>
        <begin position="202"/>
        <end position="221"/>
    </location>
</feature>
<dbReference type="GO" id="GO:0005634">
    <property type="term" value="C:nucleus"/>
    <property type="evidence" value="ECO:0007669"/>
    <property type="project" value="UniProtKB-SubCell"/>
</dbReference>
<dbReference type="EC" id="3.5.1.5" evidence="7"/>
<dbReference type="Pfam" id="PF00505">
    <property type="entry name" value="HMG_box"/>
    <property type="match status" value="2"/>
</dbReference>
<proteinExistence type="predicted"/>
<evidence type="ECO:0000259" key="6">
    <source>
        <dbReference type="PROSITE" id="PS50118"/>
    </source>
</evidence>
<evidence type="ECO:0000256" key="2">
    <source>
        <dbReference type="ARBA" id="ARBA00023125"/>
    </source>
</evidence>
<dbReference type="AlphaFoldDB" id="A0A9W9Y7L8"/>